<dbReference type="PANTHER" id="PTHR33204:SF18">
    <property type="entry name" value="TRANSCRIPTIONAL REGULATORY PROTEIN"/>
    <property type="match status" value="1"/>
</dbReference>
<reference evidence="5 6" key="1">
    <citation type="submission" date="2019-03" db="EMBL/GenBank/DDBJ databases">
        <title>Genomic Encyclopedia of Type Strains, Phase IV (KMG-IV): sequencing the most valuable type-strain genomes for metagenomic binning, comparative biology and taxonomic classification.</title>
        <authorList>
            <person name="Goeker M."/>
        </authorList>
    </citation>
    <scope>NUCLEOTIDE SEQUENCE [LARGE SCALE GENOMIC DNA]</scope>
    <source>
        <strain evidence="5 6">DSM 23344</strain>
    </source>
</reference>
<keyword evidence="3" id="KW-0804">Transcription</keyword>
<dbReference type="RefSeq" id="WP_240624448.1">
    <property type="nucleotide sequence ID" value="NZ_QQSW01000025.1"/>
</dbReference>
<accession>A0A4R2KF80</accession>
<evidence type="ECO:0000256" key="2">
    <source>
        <dbReference type="ARBA" id="ARBA00023125"/>
    </source>
</evidence>
<dbReference type="PROSITE" id="PS51118">
    <property type="entry name" value="HTH_HXLR"/>
    <property type="match status" value="2"/>
</dbReference>
<protein>
    <submittedName>
        <fullName evidence="5">HxlR family transcriptional regulator</fullName>
    </submittedName>
</protein>
<dbReference type="Proteomes" id="UP000294980">
    <property type="component" value="Unassembled WGS sequence"/>
</dbReference>
<dbReference type="EMBL" id="SLWX01000019">
    <property type="protein sequence ID" value="TCO72223.1"/>
    <property type="molecule type" value="Genomic_DNA"/>
</dbReference>
<dbReference type="InterPro" id="IPR036390">
    <property type="entry name" value="WH_DNA-bd_sf"/>
</dbReference>
<dbReference type="InterPro" id="IPR002577">
    <property type="entry name" value="HTH_HxlR"/>
</dbReference>
<dbReference type="Gene3D" id="1.10.10.10">
    <property type="entry name" value="Winged helix-like DNA-binding domain superfamily/Winged helix DNA-binding domain"/>
    <property type="match status" value="2"/>
</dbReference>
<comment type="caution">
    <text evidence="5">The sequence shown here is derived from an EMBL/GenBank/DDBJ whole genome shotgun (WGS) entry which is preliminary data.</text>
</comment>
<gene>
    <name evidence="5" type="ORF">EV688_11924</name>
</gene>
<feature type="domain" description="HTH hxlR-type" evidence="4">
    <location>
        <begin position="168"/>
        <end position="270"/>
    </location>
</feature>
<keyword evidence="6" id="KW-1185">Reference proteome</keyword>
<feature type="domain" description="HTH hxlR-type" evidence="4">
    <location>
        <begin position="10"/>
        <end position="107"/>
    </location>
</feature>
<dbReference type="SUPFAM" id="SSF46785">
    <property type="entry name" value="Winged helix' DNA-binding domain"/>
    <property type="match status" value="2"/>
</dbReference>
<evidence type="ECO:0000259" key="4">
    <source>
        <dbReference type="PROSITE" id="PS51118"/>
    </source>
</evidence>
<keyword evidence="2" id="KW-0238">DNA-binding</keyword>
<organism evidence="5 6">
    <name type="scientific">Chromatocurvus halotolerans</name>
    <dbReference type="NCBI Taxonomy" id="1132028"/>
    <lineage>
        <taxon>Bacteria</taxon>
        <taxon>Pseudomonadati</taxon>
        <taxon>Pseudomonadota</taxon>
        <taxon>Gammaproteobacteria</taxon>
        <taxon>Cellvibrionales</taxon>
        <taxon>Halieaceae</taxon>
        <taxon>Chromatocurvus</taxon>
    </lineage>
</organism>
<dbReference type="InterPro" id="IPR036388">
    <property type="entry name" value="WH-like_DNA-bd_sf"/>
</dbReference>
<evidence type="ECO:0000313" key="5">
    <source>
        <dbReference type="EMBL" id="TCO72223.1"/>
    </source>
</evidence>
<dbReference type="Pfam" id="PF01638">
    <property type="entry name" value="HxlR"/>
    <property type="match status" value="2"/>
</dbReference>
<evidence type="ECO:0000256" key="1">
    <source>
        <dbReference type="ARBA" id="ARBA00023015"/>
    </source>
</evidence>
<dbReference type="GO" id="GO:0003677">
    <property type="term" value="F:DNA binding"/>
    <property type="evidence" value="ECO:0007669"/>
    <property type="project" value="UniProtKB-KW"/>
</dbReference>
<evidence type="ECO:0000313" key="6">
    <source>
        <dbReference type="Proteomes" id="UP000294980"/>
    </source>
</evidence>
<evidence type="ECO:0000256" key="3">
    <source>
        <dbReference type="ARBA" id="ARBA00023163"/>
    </source>
</evidence>
<dbReference type="PANTHER" id="PTHR33204">
    <property type="entry name" value="TRANSCRIPTIONAL REGULATOR, MARR FAMILY"/>
    <property type="match status" value="1"/>
</dbReference>
<name>A0A4R2KF80_9GAMM</name>
<dbReference type="AlphaFoldDB" id="A0A4R2KF80"/>
<proteinExistence type="predicted"/>
<keyword evidence="1" id="KW-0805">Transcription regulation</keyword>
<sequence>MNTTLSTRANSINRALDEIGDKWCLLIIQEVFWGINTFSGMLEAIGASRGVLSNRLKWLQRVGCLRKALPTEGSRGGSYHLTRKSIDLYDSAMMAVEWERRYYRKPALDAVKLVHNRCGMAFSPRMQCQECRQSVDGRHVSYRAGPGATIDEREKKVRRRSSISVDDVPSERSVYRNLINIVGDRWTANLISLAFHGHHRFEAFHRELPVATNILSDRLRLLEQEGVFGSRAYQQRPRRFEYYLTEKGWDLFPYFVTLLQWGDKWCDGPGGGPPILLHHDSCDRPLRGDVVCSHCGEALKAYNVRITLN</sequence>